<keyword evidence="2" id="KW-1185">Reference proteome</keyword>
<dbReference type="GeneID" id="43602270"/>
<reference evidence="1 2" key="1">
    <citation type="journal article" date="2018" name="IMA Fungus">
        <title>IMA Genome-F 9: Draft genome sequence of Annulohypoxylon stygium, Aspergillus mulundensis, Berkeleyomyces basicola (syn. Thielaviopsis basicola), Ceratocystis smalleyi, two Cercospora beticola strains, Coleophoma cylindrospora, Fusarium fracticaudum, Phialophora cf. hyalina, and Morchella septimelata.</title>
        <authorList>
            <person name="Wingfield B.D."/>
            <person name="Bills G.F."/>
            <person name="Dong Y."/>
            <person name="Huang W."/>
            <person name="Nel W.J."/>
            <person name="Swalarsk-Parry B.S."/>
            <person name="Vaghefi N."/>
            <person name="Wilken P.M."/>
            <person name="An Z."/>
            <person name="de Beer Z.W."/>
            <person name="De Vos L."/>
            <person name="Chen L."/>
            <person name="Duong T.A."/>
            <person name="Gao Y."/>
            <person name="Hammerbacher A."/>
            <person name="Kikkert J.R."/>
            <person name="Li Y."/>
            <person name="Li H."/>
            <person name="Li K."/>
            <person name="Li Q."/>
            <person name="Liu X."/>
            <person name="Ma X."/>
            <person name="Naidoo K."/>
            <person name="Pethybridge S.J."/>
            <person name="Sun J."/>
            <person name="Steenkamp E.T."/>
            <person name="van der Nest M.A."/>
            <person name="van Wyk S."/>
            <person name="Wingfield M.J."/>
            <person name="Xiong C."/>
            <person name="Yue Q."/>
            <person name="Zhang X."/>
        </authorList>
    </citation>
    <scope>NUCLEOTIDE SEQUENCE [LARGE SCALE GENOMIC DNA]</scope>
    <source>
        <strain evidence="1 2">BP 5553</strain>
    </source>
</reference>
<accession>A0A370TCN2</accession>
<comment type="caution">
    <text evidence="1">The sequence shown here is derived from an EMBL/GenBank/DDBJ whole genome shotgun (WGS) entry which is preliminary data.</text>
</comment>
<dbReference type="RefSeq" id="XP_031865951.1">
    <property type="nucleotide sequence ID" value="XM_032018044.1"/>
</dbReference>
<proteinExistence type="predicted"/>
<evidence type="ECO:0000313" key="1">
    <source>
        <dbReference type="EMBL" id="RDL32019.1"/>
    </source>
</evidence>
<evidence type="ECO:0000313" key="2">
    <source>
        <dbReference type="Proteomes" id="UP000254866"/>
    </source>
</evidence>
<name>A0A370TCN2_9HELO</name>
<organism evidence="1 2">
    <name type="scientific">Venustampulla echinocandica</name>
    <dbReference type="NCBI Taxonomy" id="2656787"/>
    <lineage>
        <taxon>Eukaryota</taxon>
        <taxon>Fungi</taxon>
        <taxon>Dikarya</taxon>
        <taxon>Ascomycota</taxon>
        <taxon>Pezizomycotina</taxon>
        <taxon>Leotiomycetes</taxon>
        <taxon>Helotiales</taxon>
        <taxon>Pleuroascaceae</taxon>
        <taxon>Venustampulla</taxon>
    </lineage>
</organism>
<sequence length="247" mass="27894">MSIKSFPALISRPMTWLLGLHQQDSFLNILRSQTFTYPVSREFLTSTSAQIVNPRDHRVATDQVSTTLPASSVEGLNDEAILALFTTGFFGGVIFAPERAILRMGVWKWLPAHYSTFNSKQPKNIIWRVSDIPKTTLVPIEDVLFGSFKVIDAKIKSTSDPSPSYVDFGFGSDSASFAGCHRFCVIRNPEETKDGPSEADSGVEIRLEHFRCNPVKNVDSWAEYIPWLHYWYAKLLFADGIRSLLRR</sequence>
<gene>
    <name evidence="1" type="ORF">BP5553_09421</name>
</gene>
<dbReference type="Proteomes" id="UP000254866">
    <property type="component" value="Unassembled WGS sequence"/>
</dbReference>
<dbReference type="EMBL" id="NPIC01000011">
    <property type="protein sequence ID" value="RDL32019.1"/>
    <property type="molecule type" value="Genomic_DNA"/>
</dbReference>
<dbReference type="OrthoDB" id="3557023at2759"/>
<dbReference type="AlphaFoldDB" id="A0A370TCN2"/>
<protein>
    <submittedName>
        <fullName evidence="1">Uncharacterized protein</fullName>
    </submittedName>
</protein>